<dbReference type="Pfam" id="PF21221">
    <property type="entry name" value="B_lactamase-like_C"/>
    <property type="match status" value="1"/>
</dbReference>
<name>A0A2T2WWL9_9FIRM</name>
<feature type="domain" description="Metallo-beta-lactamase" evidence="1">
    <location>
        <begin position="29"/>
        <end position="237"/>
    </location>
</feature>
<dbReference type="EMBL" id="PXYT01000034">
    <property type="protein sequence ID" value="PSR26631.1"/>
    <property type="molecule type" value="Genomic_DNA"/>
</dbReference>
<dbReference type="SMART" id="SM00849">
    <property type="entry name" value="Lactamase_B"/>
    <property type="match status" value="1"/>
</dbReference>
<dbReference type="InterPro" id="IPR001279">
    <property type="entry name" value="Metallo-B-lactamas"/>
</dbReference>
<dbReference type="InterPro" id="IPR050662">
    <property type="entry name" value="Sec-metab_biosynth-thioest"/>
</dbReference>
<dbReference type="Gene3D" id="3.60.15.10">
    <property type="entry name" value="Ribonuclease Z/Hydroxyacylglutathione hydrolase-like"/>
    <property type="match status" value="1"/>
</dbReference>
<dbReference type="InterPro" id="IPR048933">
    <property type="entry name" value="B_lactamase-like_C"/>
</dbReference>
<dbReference type="Proteomes" id="UP000242699">
    <property type="component" value="Unassembled WGS sequence"/>
</dbReference>
<dbReference type="PANTHER" id="PTHR23131:SF4">
    <property type="entry name" value="METALLO-BETA-LACTAMASE SUPERFAMILY POTEIN"/>
    <property type="match status" value="1"/>
</dbReference>
<gene>
    <name evidence="2" type="ORF">C7B43_13530</name>
</gene>
<sequence>MSNMSPDVITQPAEGIFRIAIPVPLPLKYLYSYVISMDSQYLILDLGMDTPEARQTWMNVSKHLGLAPGRVSSVFITHFHPDHVGLAQFAADLWDAPLFMWGQEIDTVYQIFGNSSRNLVPFLEFHGMPHDLATYVDQEQFFTKSVVRLPAQPPIQPLDPLTTWGPLQLLDQPGHTDHQLLLYWPERELLFTGDQILARITPNISLWPNTDPDPLASYLQSLRYLHQLPVKMGLPAHEAIIPDVPGRITEIIHHHDDRAQRILDLINEPHTAFEVAQKLFTRPLTQFQWRFAVSETLAHLEYLRRRQLVTFRETNHKGFYQTLRDDLAESPEGGTALG</sequence>
<dbReference type="InterPro" id="IPR036866">
    <property type="entry name" value="RibonucZ/Hydroxyglut_hydro"/>
</dbReference>
<evidence type="ECO:0000313" key="2">
    <source>
        <dbReference type="EMBL" id="PSR26631.1"/>
    </source>
</evidence>
<dbReference type="PANTHER" id="PTHR23131">
    <property type="entry name" value="ENDORIBONUCLEASE LACTB2"/>
    <property type="match status" value="1"/>
</dbReference>
<evidence type="ECO:0000259" key="1">
    <source>
        <dbReference type="SMART" id="SM00849"/>
    </source>
</evidence>
<comment type="caution">
    <text evidence="2">The sequence shown here is derived from an EMBL/GenBank/DDBJ whole genome shotgun (WGS) entry which is preliminary data.</text>
</comment>
<dbReference type="Gene3D" id="1.10.10.10">
    <property type="entry name" value="Winged helix-like DNA-binding domain superfamily/Winged helix DNA-binding domain"/>
    <property type="match status" value="1"/>
</dbReference>
<proteinExistence type="predicted"/>
<evidence type="ECO:0000313" key="3">
    <source>
        <dbReference type="Proteomes" id="UP000242699"/>
    </source>
</evidence>
<reference evidence="2 3" key="1">
    <citation type="journal article" date="2014" name="BMC Genomics">
        <title>Comparison of environmental and isolate Sulfobacillus genomes reveals diverse carbon, sulfur, nitrogen, and hydrogen metabolisms.</title>
        <authorList>
            <person name="Justice N.B."/>
            <person name="Norman A."/>
            <person name="Brown C.T."/>
            <person name="Singh A."/>
            <person name="Thomas B.C."/>
            <person name="Banfield J.F."/>
        </authorList>
    </citation>
    <scope>NUCLEOTIDE SEQUENCE [LARGE SCALE GENOMIC DNA]</scope>
    <source>
        <strain evidence="2">AMDSBA1</strain>
    </source>
</reference>
<dbReference type="Pfam" id="PF00753">
    <property type="entry name" value="Lactamase_B"/>
    <property type="match status" value="1"/>
</dbReference>
<dbReference type="AlphaFoldDB" id="A0A2T2WWL9"/>
<accession>A0A2T2WWL9</accession>
<organism evidence="2 3">
    <name type="scientific">Sulfobacillus benefaciens</name>
    <dbReference type="NCBI Taxonomy" id="453960"/>
    <lineage>
        <taxon>Bacteria</taxon>
        <taxon>Bacillati</taxon>
        <taxon>Bacillota</taxon>
        <taxon>Clostridia</taxon>
        <taxon>Eubacteriales</taxon>
        <taxon>Clostridiales Family XVII. Incertae Sedis</taxon>
        <taxon>Sulfobacillus</taxon>
    </lineage>
</organism>
<protein>
    <recommendedName>
        <fullName evidence="1">Metallo-beta-lactamase domain-containing protein</fullName>
    </recommendedName>
</protein>
<dbReference type="SUPFAM" id="SSF56281">
    <property type="entry name" value="Metallo-hydrolase/oxidoreductase"/>
    <property type="match status" value="1"/>
</dbReference>
<dbReference type="InterPro" id="IPR036388">
    <property type="entry name" value="WH-like_DNA-bd_sf"/>
</dbReference>